<dbReference type="Pfam" id="PF00753">
    <property type="entry name" value="Lactamase_B"/>
    <property type="match status" value="1"/>
</dbReference>
<dbReference type="SMART" id="SM00849">
    <property type="entry name" value="Lactamase_B"/>
    <property type="match status" value="1"/>
</dbReference>
<dbReference type="GO" id="GO:0004416">
    <property type="term" value="F:hydroxyacylglutathione hydrolase activity"/>
    <property type="evidence" value="ECO:0007669"/>
    <property type="project" value="UniProtKB-EC"/>
</dbReference>
<evidence type="ECO:0000256" key="3">
    <source>
        <dbReference type="ARBA" id="ARBA00006759"/>
    </source>
</evidence>
<evidence type="ECO:0000256" key="2">
    <source>
        <dbReference type="ARBA" id="ARBA00004963"/>
    </source>
</evidence>
<dbReference type="InterPro" id="IPR001279">
    <property type="entry name" value="Metallo-B-lactamas"/>
</dbReference>
<comment type="cofactor">
    <cofactor evidence="7">
        <name>Zn(2+)</name>
        <dbReference type="ChEBI" id="CHEBI:29105"/>
    </cofactor>
    <text evidence="7">Binds 2 Zn(2+) ions per subunit.</text>
</comment>
<feature type="binding site" evidence="7">
    <location>
        <position position="116"/>
    </location>
    <ligand>
        <name>Zn(2+)</name>
        <dbReference type="ChEBI" id="CHEBI:29105"/>
        <label>1</label>
    </ligand>
</feature>
<dbReference type="EC" id="3.1.2.6" evidence="7"/>
<dbReference type="PIRSF" id="PIRSF005457">
    <property type="entry name" value="Glx"/>
    <property type="match status" value="1"/>
</dbReference>
<feature type="binding site" evidence="7">
    <location>
        <position position="56"/>
    </location>
    <ligand>
        <name>Zn(2+)</name>
        <dbReference type="ChEBI" id="CHEBI:29105"/>
        <label>1</label>
    </ligand>
</feature>
<dbReference type="Gene3D" id="3.60.15.10">
    <property type="entry name" value="Ribonuclease Z/Hydroxyacylglutathione hydrolase-like"/>
    <property type="match status" value="1"/>
</dbReference>
<keyword evidence="4 7" id="KW-0479">Metal-binding</keyword>
<dbReference type="CDD" id="cd07723">
    <property type="entry name" value="hydroxyacylglutathione_hydrolase_MBL-fold"/>
    <property type="match status" value="1"/>
</dbReference>
<feature type="binding site" evidence="7">
    <location>
        <position position="58"/>
    </location>
    <ligand>
        <name>Zn(2+)</name>
        <dbReference type="ChEBI" id="CHEBI:29105"/>
        <label>1</label>
    </ligand>
</feature>
<evidence type="ECO:0000259" key="8">
    <source>
        <dbReference type="SMART" id="SM00849"/>
    </source>
</evidence>
<comment type="similarity">
    <text evidence="3 7">Belongs to the metallo-beta-lactamase superfamily. Glyoxalase II family.</text>
</comment>
<evidence type="ECO:0000256" key="4">
    <source>
        <dbReference type="ARBA" id="ARBA00022723"/>
    </source>
</evidence>
<accession>A0ABV4TXE4</accession>
<comment type="pathway">
    <text evidence="2 7">Secondary metabolite metabolism; methylglyoxal degradation; (R)-lactate from methylglyoxal: step 2/2.</text>
</comment>
<proteinExistence type="inferred from homology"/>
<dbReference type="EMBL" id="JBGUAW010000005">
    <property type="protein sequence ID" value="MFA9460745.1"/>
    <property type="molecule type" value="Genomic_DNA"/>
</dbReference>
<keyword evidence="5 7" id="KW-0378">Hydrolase</keyword>
<keyword evidence="10" id="KW-1185">Reference proteome</keyword>
<feature type="binding site" evidence="7">
    <location>
        <position position="61"/>
    </location>
    <ligand>
        <name>Zn(2+)</name>
        <dbReference type="ChEBI" id="CHEBI:29105"/>
        <label>2</label>
    </ligand>
</feature>
<feature type="binding site" evidence="7">
    <location>
        <position position="60"/>
    </location>
    <ligand>
        <name>Zn(2+)</name>
        <dbReference type="ChEBI" id="CHEBI:29105"/>
        <label>2</label>
    </ligand>
</feature>
<evidence type="ECO:0000256" key="7">
    <source>
        <dbReference type="HAMAP-Rule" id="MF_01374"/>
    </source>
</evidence>
<gene>
    <name evidence="7 9" type="primary">gloB</name>
    <name evidence="9" type="ORF">ACERLL_07900</name>
</gene>
<feature type="domain" description="Metallo-beta-lactamase" evidence="8">
    <location>
        <begin position="13"/>
        <end position="173"/>
    </location>
</feature>
<comment type="function">
    <text evidence="7">Thiolesterase that catalyzes the hydrolysis of S-D-lactoyl-glutathione to form glutathione and D-lactic acid.</text>
</comment>
<sequence length="260" mass="28884">MDTPVALVPALRDNYVALLHSPNGRNVAIIDPSEADPVKRFLEERDLQPVAIFNTHHHPDHVGGNRELQKAYDLPVYGAAEDRDRIPGLTHPMYDGDRVTPPGLDRVGILWDIPGHTRTHTAFLFPEDELVFAGDTLFVAGCGRLFEGSAEQMETSLSRLAGLPDSTQVYCGHEYTVKNLEFALAVEPDNGEIAEKLQWAREKRRKEEPTLPSTIGAEKRTNPFLRVREPAVREAAGGRGAADSDPVSVFAALRDWKDRF</sequence>
<dbReference type="InterPro" id="IPR032282">
    <property type="entry name" value="HAGH_C"/>
</dbReference>
<dbReference type="SUPFAM" id="SSF56281">
    <property type="entry name" value="Metallo-hydrolase/oxidoreductase"/>
    <property type="match status" value="1"/>
</dbReference>
<organism evidence="9 10">
    <name type="scientific">Thiohalorhabdus methylotrophus</name>
    <dbReference type="NCBI Taxonomy" id="3242694"/>
    <lineage>
        <taxon>Bacteria</taxon>
        <taxon>Pseudomonadati</taxon>
        <taxon>Pseudomonadota</taxon>
        <taxon>Gammaproteobacteria</taxon>
        <taxon>Thiohalorhabdales</taxon>
        <taxon>Thiohalorhabdaceae</taxon>
        <taxon>Thiohalorhabdus</taxon>
    </lineage>
</organism>
<comment type="caution">
    <text evidence="9">The sequence shown here is derived from an EMBL/GenBank/DDBJ whole genome shotgun (WGS) entry which is preliminary data.</text>
</comment>
<feature type="binding site" evidence="7">
    <location>
        <position position="173"/>
    </location>
    <ligand>
        <name>Zn(2+)</name>
        <dbReference type="ChEBI" id="CHEBI:29105"/>
        <label>2</label>
    </ligand>
</feature>
<dbReference type="InterPro" id="IPR017782">
    <property type="entry name" value="Hydroxyacylglutathione_Hdrlase"/>
</dbReference>
<dbReference type="Pfam" id="PF16123">
    <property type="entry name" value="HAGH_C"/>
    <property type="match status" value="1"/>
</dbReference>
<dbReference type="HAMAP" id="MF_01374">
    <property type="entry name" value="Glyoxalase_2"/>
    <property type="match status" value="1"/>
</dbReference>
<dbReference type="PANTHER" id="PTHR43705">
    <property type="entry name" value="HYDROXYACYLGLUTATHIONE HYDROLASE"/>
    <property type="match status" value="1"/>
</dbReference>
<feature type="binding site" evidence="7">
    <location>
        <position position="135"/>
    </location>
    <ligand>
        <name>Zn(2+)</name>
        <dbReference type="ChEBI" id="CHEBI:29105"/>
        <label>1</label>
    </ligand>
</feature>
<evidence type="ECO:0000313" key="10">
    <source>
        <dbReference type="Proteomes" id="UP001575181"/>
    </source>
</evidence>
<dbReference type="InterPro" id="IPR050110">
    <property type="entry name" value="Glyoxalase_II_hydrolase"/>
</dbReference>
<protein>
    <recommendedName>
        <fullName evidence="7">Hydroxyacylglutathione hydrolase</fullName>
        <ecNumber evidence="7">3.1.2.6</ecNumber>
    </recommendedName>
    <alternativeName>
        <fullName evidence="7">Glyoxalase II</fullName>
        <shortName evidence="7">Glx II</shortName>
    </alternativeName>
</protein>
<evidence type="ECO:0000313" key="9">
    <source>
        <dbReference type="EMBL" id="MFA9460745.1"/>
    </source>
</evidence>
<evidence type="ECO:0000256" key="1">
    <source>
        <dbReference type="ARBA" id="ARBA00001623"/>
    </source>
</evidence>
<comment type="catalytic activity">
    <reaction evidence="1 7">
        <text>an S-(2-hydroxyacyl)glutathione + H2O = a 2-hydroxy carboxylate + glutathione + H(+)</text>
        <dbReference type="Rhea" id="RHEA:21864"/>
        <dbReference type="ChEBI" id="CHEBI:15377"/>
        <dbReference type="ChEBI" id="CHEBI:15378"/>
        <dbReference type="ChEBI" id="CHEBI:57925"/>
        <dbReference type="ChEBI" id="CHEBI:58896"/>
        <dbReference type="ChEBI" id="CHEBI:71261"/>
        <dbReference type="EC" id="3.1.2.6"/>
    </reaction>
</comment>
<dbReference type="Proteomes" id="UP001575181">
    <property type="component" value="Unassembled WGS sequence"/>
</dbReference>
<name>A0ABV4TXE4_9GAMM</name>
<dbReference type="InterPro" id="IPR035680">
    <property type="entry name" value="Clx_II_MBL"/>
</dbReference>
<dbReference type="RefSeq" id="WP_373655532.1">
    <property type="nucleotide sequence ID" value="NZ_JBGUAW010000005.1"/>
</dbReference>
<dbReference type="NCBIfam" id="TIGR03413">
    <property type="entry name" value="GSH_gloB"/>
    <property type="match status" value="1"/>
</dbReference>
<keyword evidence="6 7" id="KW-0862">Zinc</keyword>
<dbReference type="InterPro" id="IPR036866">
    <property type="entry name" value="RibonucZ/Hydroxyglut_hydro"/>
</dbReference>
<evidence type="ECO:0000256" key="5">
    <source>
        <dbReference type="ARBA" id="ARBA00022801"/>
    </source>
</evidence>
<feature type="binding site" evidence="7">
    <location>
        <position position="135"/>
    </location>
    <ligand>
        <name>Zn(2+)</name>
        <dbReference type="ChEBI" id="CHEBI:29105"/>
        <label>2</label>
    </ligand>
</feature>
<reference evidence="9 10" key="1">
    <citation type="submission" date="2024-08" db="EMBL/GenBank/DDBJ databases">
        <title>Whole-genome sequencing of halo(alkali)philic microorganisms from hypersaline lakes.</title>
        <authorList>
            <person name="Sorokin D.Y."/>
            <person name="Merkel A.Y."/>
            <person name="Messina E."/>
            <person name="Yakimov M."/>
        </authorList>
    </citation>
    <scope>NUCLEOTIDE SEQUENCE [LARGE SCALE GENOMIC DNA]</scope>
    <source>
        <strain evidence="9 10">Cl-TMA</strain>
    </source>
</reference>
<evidence type="ECO:0000256" key="6">
    <source>
        <dbReference type="ARBA" id="ARBA00022833"/>
    </source>
</evidence>
<comment type="subunit">
    <text evidence="7">Monomer.</text>
</comment>
<dbReference type="PANTHER" id="PTHR43705:SF1">
    <property type="entry name" value="HYDROXYACYLGLUTATHIONE HYDROLASE GLOB"/>
    <property type="match status" value="1"/>
</dbReference>